<keyword evidence="1 2" id="KW-0732">Signal</keyword>
<dbReference type="InterPro" id="IPR009880">
    <property type="entry name" value="Glyoxal_oxidase_N"/>
</dbReference>
<evidence type="ECO:0000313" key="6">
    <source>
        <dbReference type="RefSeq" id="XP_020112585.1"/>
    </source>
</evidence>
<dbReference type="Gene3D" id="2.130.10.80">
    <property type="entry name" value="Galactose oxidase/kelch, beta-propeller"/>
    <property type="match status" value="1"/>
</dbReference>
<evidence type="ECO:0000259" key="4">
    <source>
        <dbReference type="Pfam" id="PF09118"/>
    </source>
</evidence>
<proteinExistence type="predicted"/>
<dbReference type="OrthoDB" id="2019572at2759"/>
<dbReference type="GeneID" id="109727098"/>
<evidence type="ECO:0000256" key="2">
    <source>
        <dbReference type="SAM" id="SignalP"/>
    </source>
</evidence>
<feature type="domain" description="Glyoxal oxidase N-terminal" evidence="3">
    <location>
        <begin position="56"/>
        <end position="451"/>
    </location>
</feature>
<dbReference type="Proteomes" id="UP000515123">
    <property type="component" value="Linkage group 22"/>
</dbReference>
<dbReference type="CDD" id="cd02851">
    <property type="entry name" value="E_set_GO_C"/>
    <property type="match status" value="1"/>
</dbReference>
<accession>A0A6P5H3I0</accession>
<gene>
    <name evidence="6" type="primary">LOC109727098</name>
</gene>
<feature type="signal peptide" evidence="2">
    <location>
        <begin position="1"/>
        <end position="25"/>
    </location>
</feature>
<name>A0A6P5H3I0_ANACO</name>
<dbReference type="SUPFAM" id="SSF81296">
    <property type="entry name" value="E set domains"/>
    <property type="match status" value="1"/>
</dbReference>
<dbReference type="Gramene" id="Aco009414.1.mrna1">
    <property type="protein sequence ID" value="Aco009414.1.mrna1"/>
    <property type="gene ID" value="Aco009414.1.path1"/>
</dbReference>
<dbReference type="Pfam" id="PF07250">
    <property type="entry name" value="Glyoxal_oxid_N"/>
    <property type="match status" value="1"/>
</dbReference>
<dbReference type="InterPro" id="IPR013783">
    <property type="entry name" value="Ig-like_fold"/>
</dbReference>
<dbReference type="PANTHER" id="PTHR32208:SF58">
    <property type="entry name" value="GALACTOSE OXIDASE-LIKE EARLY SET DOMAIN-CONTAINING PROTEIN"/>
    <property type="match status" value="1"/>
</dbReference>
<dbReference type="InterPro" id="IPR015202">
    <property type="entry name" value="GO-like_E_set"/>
</dbReference>
<evidence type="ECO:0000256" key="1">
    <source>
        <dbReference type="ARBA" id="ARBA00022729"/>
    </source>
</evidence>
<keyword evidence="5" id="KW-1185">Reference proteome</keyword>
<protein>
    <submittedName>
        <fullName evidence="6">Aldehyde oxidase GLOX-like</fullName>
    </submittedName>
</protein>
<dbReference type="InterPro" id="IPR037293">
    <property type="entry name" value="Gal_Oxidase_central_sf"/>
</dbReference>
<feature type="domain" description="Galactose oxidase-like Early set" evidence="4">
    <location>
        <begin position="461"/>
        <end position="565"/>
    </location>
</feature>
<reference evidence="6" key="2">
    <citation type="submission" date="2025-08" db="UniProtKB">
        <authorList>
            <consortium name="RefSeq"/>
        </authorList>
    </citation>
    <scope>IDENTIFICATION</scope>
    <source>
        <tissue evidence="6">Leaf</tissue>
    </source>
</reference>
<dbReference type="AlphaFoldDB" id="A0A6P5H3I0"/>
<feature type="chain" id="PRO_5027789201" evidence="2">
    <location>
        <begin position="26"/>
        <end position="566"/>
    </location>
</feature>
<dbReference type="RefSeq" id="XP_020112585.1">
    <property type="nucleotide sequence ID" value="XM_020256996.1"/>
</dbReference>
<sequence>MATSYNPCTATVLLFLIIPITTAVASLHLPSFDLSSNTNYSGSWKLLKRSVGVSAMHVAPLPPTDKLVAFDRTDFGRSNISLPAGRCRDDAQDQALPHDCTAHAVEFDPRARAVRPLTVRTDTWCSSGALLPDGTLVQTGGFNDGDRAVRFLSSCEDCDWVEDLEGLSARRWYATDHILPDGRVIVVGGRRQFSYEFVPKVAPADRTVFALPFLRAAKDASENNLYPFVHLAPDGNLFVFANNKSVLLDYANHRVLKNFPDMPGGASRNYPSSGSSVLLPLMTFNRSARGSTVKAEVMVCGGAPPTSYSMASNGTFAPASSSCGRLAITEESPEWEMEEMPVGRVMGDMVLLPTGDVLIINGAARGTAGWGLGREPVLHPVLYKVGGIRSNESRGFEVLRPTTTPRLYHSTARLMVDGRVLVGGSNPNIRYVFAGSLYPTELSLEAFYPPYLDPKGSKTPRPRITSVKSEWKYGERITIGFQMKGGEGEVAVTMVAPAFTTHSFSMSQRVLVLEAAAVVNCSSSSGGFCAAEGFAPPTAAVAPPGYYMLFVVHGGVPSGGKWVHVE</sequence>
<organism evidence="5 6">
    <name type="scientific">Ananas comosus</name>
    <name type="common">Pineapple</name>
    <name type="synonym">Ananas ananas</name>
    <dbReference type="NCBI Taxonomy" id="4615"/>
    <lineage>
        <taxon>Eukaryota</taxon>
        <taxon>Viridiplantae</taxon>
        <taxon>Streptophyta</taxon>
        <taxon>Embryophyta</taxon>
        <taxon>Tracheophyta</taxon>
        <taxon>Spermatophyta</taxon>
        <taxon>Magnoliopsida</taxon>
        <taxon>Liliopsida</taxon>
        <taxon>Poales</taxon>
        <taxon>Bromeliaceae</taxon>
        <taxon>Bromelioideae</taxon>
        <taxon>Ananas</taxon>
    </lineage>
</organism>
<dbReference type="Gene3D" id="2.60.40.10">
    <property type="entry name" value="Immunoglobulins"/>
    <property type="match status" value="1"/>
</dbReference>
<dbReference type="InterPro" id="IPR011043">
    <property type="entry name" value="Gal_Oxase/kelch_b-propeller"/>
</dbReference>
<dbReference type="Pfam" id="PF09118">
    <property type="entry name" value="GO-like_E_set"/>
    <property type="match status" value="1"/>
</dbReference>
<reference evidence="5" key="1">
    <citation type="journal article" date="2015" name="Nat. Genet.">
        <title>The pineapple genome and the evolution of CAM photosynthesis.</title>
        <authorList>
            <person name="Ming R."/>
            <person name="VanBuren R."/>
            <person name="Wai C.M."/>
            <person name="Tang H."/>
            <person name="Schatz M.C."/>
            <person name="Bowers J.E."/>
            <person name="Lyons E."/>
            <person name="Wang M.L."/>
            <person name="Chen J."/>
            <person name="Biggers E."/>
            <person name="Zhang J."/>
            <person name="Huang L."/>
            <person name="Zhang L."/>
            <person name="Miao W."/>
            <person name="Zhang J."/>
            <person name="Ye Z."/>
            <person name="Miao C."/>
            <person name="Lin Z."/>
            <person name="Wang H."/>
            <person name="Zhou H."/>
            <person name="Yim W.C."/>
            <person name="Priest H.D."/>
            <person name="Zheng C."/>
            <person name="Woodhouse M."/>
            <person name="Edger P.P."/>
            <person name="Guyot R."/>
            <person name="Guo H.B."/>
            <person name="Guo H."/>
            <person name="Zheng G."/>
            <person name="Singh R."/>
            <person name="Sharma A."/>
            <person name="Min X."/>
            <person name="Zheng Y."/>
            <person name="Lee H."/>
            <person name="Gurtowski J."/>
            <person name="Sedlazeck F.J."/>
            <person name="Harkess A."/>
            <person name="McKain M.R."/>
            <person name="Liao Z."/>
            <person name="Fang J."/>
            <person name="Liu J."/>
            <person name="Zhang X."/>
            <person name="Zhang Q."/>
            <person name="Hu W."/>
            <person name="Qin Y."/>
            <person name="Wang K."/>
            <person name="Chen L.Y."/>
            <person name="Shirley N."/>
            <person name="Lin Y.R."/>
            <person name="Liu L.Y."/>
            <person name="Hernandez A.G."/>
            <person name="Wright C.L."/>
            <person name="Bulone V."/>
            <person name="Tuskan G.A."/>
            <person name="Heath K."/>
            <person name="Zee F."/>
            <person name="Moore P.H."/>
            <person name="Sunkar R."/>
            <person name="Leebens-Mack J.H."/>
            <person name="Mockler T."/>
            <person name="Bennetzen J.L."/>
            <person name="Freeling M."/>
            <person name="Sankoff D."/>
            <person name="Paterson A.H."/>
            <person name="Zhu X."/>
            <person name="Yang X."/>
            <person name="Smith J.A."/>
            <person name="Cushman J.C."/>
            <person name="Paull R.E."/>
            <person name="Yu Q."/>
        </authorList>
    </citation>
    <scope>NUCLEOTIDE SEQUENCE [LARGE SCALE GENOMIC DNA]</scope>
    <source>
        <strain evidence="5">cv. F153</strain>
    </source>
</reference>
<dbReference type="InterPro" id="IPR014756">
    <property type="entry name" value="Ig_E-set"/>
</dbReference>
<dbReference type="PANTHER" id="PTHR32208">
    <property type="entry name" value="SECRETED PROTEIN-RELATED"/>
    <property type="match status" value="1"/>
</dbReference>
<dbReference type="SUPFAM" id="SSF50965">
    <property type="entry name" value="Galactose oxidase, central domain"/>
    <property type="match status" value="1"/>
</dbReference>
<evidence type="ECO:0000259" key="3">
    <source>
        <dbReference type="Pfam" id="PF07250"/>
    </source>
</evidence>
<evidence type="ECO:0000313" key="5">
    <source>
        <dbReference type="Proteomes" id="UP000515123"/>
    </source>
</evidence>